<dbReference type="SUPFAM" id="SSF109604">
    <property type="entry name" value="HD-domain/PDEase-like"/>
    <property type="match status" value="1"/>
</dbReference>
<evidence type="ECO:0000313" key="1">
    <source>
        <dbReference type="EMBL" id="VUX17237.1"/>
    </source>
</evidence>
<dbReference type="Pfam" id="PF13328">
    <property type="entry name" value="HD_4"/>
    <property type="match status" value="1"/>
</dbReference>
<proteinExistence type="predicted"/>
<dbReference type="Proteomes" id="UP000363661">
    <property type="component" value="Unassembled WGS sequence"/>
</dbReference>
<evidence type="ECO:0000313" key="2">
    <source>
        <dbReference type="Proteomes" id="UP000363661"/>
    </source>
</evidence>
<keyword evidence="1" id="KW-0378">Hydrolase</keyword>
<dbReference type="PANTHER" id="PTHR46246:SF1">
    <property type="entry name" value="GUANOSINE-3',5'-BIS(DIPHOSPHATE) 3'-PYROPHOSPHOHYDROLASE MESH1"/>
    <property type="match status" value="1"/>
</dbReference>
<dbReference type="GO" id="GO:0008893">
    <property type="term" value="F:guanosine-3',5'-bis(diphosphate) 3'-diphosphatase activity"/>
    <property type="evidence" value="ECO:0007669"/>
    <property type="project" value="TreeGrafter"/>
</dbReference>
<dbReference type="InterPro" id="IPR052194">
    <property type="entry name" value="MESH1"/>
</dbReference>
<dbReference type="Gene3D" id="1.10.3210.10">
    <property type="entry name" value="Hypothetical protein af1432"/>
    <property type="match status" value="1"/>
</dbReference>
<dbReference type="PANTHER" id="PTHR46246">
    <property type="entry name" value="GUANOSINE-3',5'-BIS(DIPHOSPHATE) 3'-PYROPHOSPHOHYDROLASE MESH1"/>
    <property type="match status" value="1"/>
</dbReference>
<gene>
    <name evidence="1" type="primary">relA_2</name>
    <name evidence="1" type="ORF">RTSSTS7063_02294</name>
</gene>
<reference evidence="1 2" key="1">
    <citation type="submission" date="2019-07" db="EMBL/GenBank/DDBJ databases">
        <authorList>
            <person name="Hibberd C M."/>
            <person name="Gehrig L. J."/>
            <person name="Chang H.-W."/>
            <person name="Venkatesh S."/>
        </authorList>
    </citation>
    <scope>NUCLEOTIDE SEQUENCE [LARGE SCALE GENOMIC DNA]</scope>
    <source>
        <strain evidence="1">Ruminococcus_torques_SSTS_Bg7063</strain>
    </source>
</reference>
<sequence>MGEEIYQKALEYAKKKHEGQFRIGGAPFIVHPIAVAEILRQDGKQVEYRVAAVFHDLLEDTDASEQEIVEIGGEDVLKAVKLVTKEKEYCMETYIAGIKTNSMAYAVKGADRLHNLQSAFCANEKFRKKYIRETLDWYMKFRPEIPKVVAELIESLSDDEEKEKFRAEIEHFVEK</sequence>
<name>A0A564UCN7_9FIRM</name>
<dbReference type="RefSeq" id="WP_207705829.1">
    <property type="nucleotide sequence ID" value="NZ_CABHNA010000075.1"/>
</dbReference>
<accession>A0A564UCN7</accession>
<organism evidence="1 2">
    <name type="scientific">[Ruminococcus] torques</name>
    <dbReference type="NCBI Taxonomy" id="33039"/>
    <lineage>
        <taxon>Bacteria</taxon>
        <taxon>Bacillati</taxon>
        <taxon>Bacillota</taxon>
        <taxon>Clostridia</taxon>
        <taxon>Lachnospirales</taxon>
        <taxon>Lachnospiraceae</taxon>
        <taxon>Mediterraneibacter</taxon>
    </lineage>
</organism>
<dbReference type="EMBL" id="CABHNA010000075">
    <property type="protein sequence ID" value="VUX17237.1"/>
    <property type="molecule type" value="Genomic_DNA"/>
</dbReference>
<keyword evidence="2" id="KW-1185">Reference proteome</keyword>
<protein>
    <submittedName>
        <fullName evidence="1">Bifunctional (P)ppGpp synthase/hydrolase relA</fullName>
    </submittedName>
</protein>
<dbReference type="AlphaFoldDB" id="A0A564UCN7"/>